<dbReference type="Proteomes" id="UP000062043">
    <property type="component" value="Chromosome"/>
</dbReference>
<proteinExistence type="predicted"/>
<dbReference type="GeneID" id="27134656"/>
<name>A0A0X1KN77_9EURY</name>
<dbReference type="STRING" id="1432656.X802_03170"/>
<protein>
    <recommendedName>
        <fullName evidence="3">KaiC-like domain-containing protein</fullName>
    </recommendedName>
</protein>
<accession>A0A0X1KN77</accession>
<keyword evidence="2" id="KW-1185">Reference proteome</keyword>
<organism evidence="1 2">
    <name type="scientific">Thermococcus guaymasensis DSM 11113</name>
    <dbReference type="NCBI Taxonomy" id="1432656"/>
    <lineage>
        <taxon>Archaea</taxon>
        <taxon>Methanobacteriati</taxon>
        <taxon>Methanobacteriota</taxon>
        <taxon>Thermococci</taxon>
        <taxon>Thermococcales</taxon>
        <taxon>Thermococcaceae</taxon>
        <taxon>Thermococcus</taxon>
    </lineage>
</organism>
<reference evidence="1 2" key="1">
    <citation type="submission" date="2014-01" db="EMBL/GenBank/DDBJ databases">
        <title>Genome sequencing of Thermococcus guaymasensis.</title>
        <authorList>
            <person name="Zhang X."/>
            <person name="Alvare G."/>
            <person name="Fristensky B."/>
            <person name="Chen L."/>
            <person name="Suen T."/>
            <person name="Chen Q."/>
            <person name="Ma K."/>
        </authorList>
    </citation>
    <scope>NUCLEOTIDE SEQUENCE [LARGE SCALE GENOMIC DNA]</scope>
    <source>
        <strain evidence="1 2">DSM 11113</strain>
    </source>
</reference>
<dbReference type="KEGG" id="tgy:X802_03170"/>
<dbReference type="PATRIC" id="fig|1432656.3.peg.611"/>
<dbReference type="AlphaFoldDB" id="A0A0X1KN77"/>
<evidence type="ECO:0000313" key="1">
    <source>
        <dbReference type="EMBL" id="AJC72680.1"/>
    </source>
</evidence>
<evidence type="ECO:0008006" key="3">
    <source>
        <dbReference type="Google" id="ProtNLM"/>
    </source>
</evidence>
<evidence type="ECO:0000313" key="2">
    <source>
        <dbReference type="Proteomes" id="UP000062043"/>
    </source>
</evidence>
<sequence length="200" mass="22307">MKLGVPVLDGLLGEIELGSTILISTIGELGLEIITTALKRNEEKAVVLVNPGLKKRLKEMERIEKAVYLTLGEDFGPQELFKVTHMVREIPEDRFVGVFFLQPLLIFHPPETVHRLFSELTTIAAERNFIMTAVVDKRLLDERSLALFENSATHVIDVVEVVEGFKITRGIRMKKSPHGVTGFYKLDLSKGEVIVGDALG</sequence>
<dbReference type="EMBL" id="CP007140">
    <property type="protein sequence ID" value="AJC72680.1"/>
    <property type="molecule type" value="Genomic_DNA"/>
</dbReference>
<dbReference type="OrthoDB" id="100104at2157"/>
<gene>
    <name evidence="1" type="ORF">X802_03170</name>
</gene>
<dbReference type="RefSeq" id="WP_062370914.1">
    <property type="nucleotide sequence ID" value="NZ_CP007140.1"/>
</dbReference>